<evidence type="ECO:0000259" key="9">
    <source>
        <dbReference type="PROSITE" id="PS51837"/>
    </source>
</evidence>
<dbReference type="GO" id="GO:0008270">
    <property type="term" value="F:zinc ion binding"/>
    <property type="evidence" value="ECO:0007669"/>
    <property type="project" value="TreeGrafter"/>
</dbReference>
<dbReference type="GO" id="GO:0098574">
    <property type="term" value="C:cytoplasmic side of lysosomal membrane"/>
    <property type="evidence" value="ECO:0007669"/>
    <property type="project" value="TreeGrafter"/>
</dbReference>
<organism evidence="10 11">
    <name type="scientific">Platysternon megacephalum</name>
    <name type="common">big-headed turtle</name>
    <dbReference type="NCBI Taxonomy" id="55544"/>
    <lineage>
        <taxon>Eukaryota</taxon>
        <taxon>Metazoa</taxon>
        <taxon>Chordata</taxon>
        <taxon>Craniata</taxon>
        <taxon>Vertebrata</taxon>
        <taxon>Euteleostomi</taxon>
        <taxon>Archelosauria</taxon>
        <taxon>Testudinata</taxon>
        <taxon>Testudines</taxon>
        <taxon>Cryptodira</taxon>
        <taxon>Durocryptodira</taxon>
        <taxon>Testudinoidea</taxon>
        <taxon>Platysternidae</taxon>
        <taxon>Platysternon</taxon>
    </lineage>
</organism>
<keyword evidence="6" id="KW-0862">Zinc</keyword>
<evidence type="ECO:0000256" key="5">
    <source>
        <dbReference type="ARBA" id="ARBA00022723"/>
    </source>
</evidence>
<keyword evidence="5" id="KW-0479">Metal-binding</keyword>
<reference evidence="10 11" key="2">
    <citation type="submission" date="2019-04" db="EMBL/GenBank/DDBJ databases">
        <title>The genome sequence of big-headed turtle.</title>
        <authorList>
            <person name="Gong S."/>
        </authorList>
    </citation>
    <scope>NUCLEOTIDE SEQUENCE [LARGE SCALE GENOMIC DNA]</scope>
    <source>
        <strain evidence="10">DO16091913</strain>
        <tissue evidence="10">Muscle</tissue>
    </source>
</reference>
<evidence type="ECO:0000256" key="1">
    <source>
        <dbReference type="ARBA" id="ARBA00004125"/>
    </source>
</evidence>
<evidence type="ECO:0000313" key="11">
    <source>
        <dbReference type="Proteomes" id="UP000297703"/>
    </source>
</evidence>
<sequence>MPCEKREVMIPMTVFETNPEPYAPKEDCCCPSAPPYSCHESSIPAETIYVVSQPPIIVAGIFTSKPAGTICPCCRQPITTEIVYRMGRLAFLLSAAMCCVGCNMGCCLIPLFMKRFKDVDHYCPCCRFHIYRYNRL</sequence>
<dbReference type="SMART" id="SM00714">
    <property type="entry name" value="LITAF"/>
    <property type="match status" value="1"/>
</dbReference>
<proteinExistence type="inferred from homology"/>
<dbReference type="STRING" id="55544.A0A4D9E8J0"/>
<dbReference type="Proteomes" id="UP000297703">
    <property type="component" value="Unassembled WGS sequence"/>
</dbReference>
<gene>
    <name evidence="10" type="ORF">DR999_PMT09731</name>
</gene>
<reference evidence="10 11" key="1">
    <citation type="submission" date="2019-04" db="EMBL/GenBank/DDBJ databases">
        <title>Draft genome of the big-headed turtle Platysternon megacephalum.</title>
        <authorList>
            <person name="Gong S."/>
        </authorList>
    </citation>
    <scope>NUCLEOTIDE SEQUENCE [LARGE SCALE GENOMIC DNA]</scope>
    <source>
        <strain evidence="10">DO16091913</strain>
        <tissue evidence="10">Muscle</tissue>
    </source>
</reference>
<evidence type="ECO:0000256" key="2">
    <source>
        <dbReference type="ARBA" id="ARBA00004414"/>
    </source>
</evidence>
<dbReference type="PANTHER" id="PTHR23292">
    <property type="entry name" value="LIPOPOLYSACCHARIDE-INDUCED TUMOR NECROSIS FACTOR-ALPHA FACTOR"/>
    <property type="match status" value="1"/>
</dbReference>
<dbReference type="GO" id="GO:0005634">
    <property type="term" value="C:nucleus"/>
    <property type="evidence" value="ECO:0007669"/>
    <property type="project" value="TreeGrafter"/>
</dbReference>
<comment type="similarity">
    <text evidence="4">Belongs to the CDIP1/LITAF family.</text>
</comment>
<feature type="domain" description="LITAF" evidence="9">
    <location>
        <begin position="51"/>
        <end position="135"/>
    </location>
</feature>
<evidence type="ECO:0000256" key="4">
    <source>
        <dbReference type="ARBA" id="ARBA00005975"/>
    </source>
</evidence>
<keyword evidence="8" id="KW-0812">Transmembrane</keyword>
<dbReference type="InterPro" id="IPR006629">
    <property type="entry name" value="LITAF"/>
</dbReference>
<feature type="transmembrane region" description="Helical" evidence="8">
    <location>
        <begin position="89"/>
        <end position="112"/>
    </location>
</feature>
<keyword evidence="11" id="KW-1185">Reference proteome</keyword>
<dbReference type="PANTHER" id="PTHR23292:SF47">
    <property type="entry name" value="LITAF DOMAIN-CONTAINING PROTEIN"/>
    <property type="match status" value="1"/>
</dbReference>
<protein>
    <submittedName>
        <fullName evidence="10">Alpha-endosulfine</fullName>
    </submittedName>
</protein>
<evidence type="ECO:0000256" key="8">
    <source>
        <dbReference type="SAM" id="Phobius"/>
    </source>
</evidence>
<comment type="caution">
    <text evidence="10">The sequence shown here is derived from an EMBL/GenBank/DDBJ whole genome shotgun (WGS) entry which is preliminary data.</text>
</comment>
<keyword evidence="7 8" id="KW-0472">Membrane</keyword>
<dbReference type="InterPro" id="IPR037519">
    <property type="entry name" value="LITAF_fam"/>
</dbReference>
<comment type="subcellular location">
    <subcellularLocation>
        <location evidence="1">Endosome membrane</location>
        <topology evidence="1">Peripheral membrane protein</topology>
        <orientation evidence="1">Cytoplasmic side</orientation>
    </subcellularLocation>
    <subcellularLocation>
        <location evidence="2">Late endosome membrane</location>
    </subcellularLocation>
    <subcellularLocation>
        <location evidence="3">Lysosome membrane</location>
        <topology evidence="3">Peripheral membrane protein</topology>
        <orientation evidence="3">Cytoplasmic side</orientation>
    </subcellularLocation>
</comment>
<keyword evidence="8" id="KW-1133">Transmembrane helix</keyword>
<name>A0A4D9E8J0_9SAUR</name>
<dbReference type="OrthoDB" id="4713066at2759"/>
<dbReference type="PROSITE" id="PS51837">
    <property type="entry name" value="LITAF"/>
    <property type="match status" value="1"/>
</dbReference>
<evidence type="ECO:0000256" key="6">
    <source>
        <dbReference type="ARBA" id="ARBA00022833"/>
    </source>
</evidence>
<dbReference type="AlphaFoldDB" id="A0A4D9E8J0"/>
<evidence type="ECO:0000256" key="7">
    <source>
        <dbReference type="ARBA" id="ARBA00023136"/>
    </source>
</evidence>
<dbReference type="EMBL" id="QXTE01000085">
    <property type="protein sequence ID" value="TFK07431.1"/>
    <property type="molecule type" value="Genomic_DNA"/>
</dbReference>
<evidence type="ECO:0000256" key="3">
    <source>
        <dbReference type="ARBA" id="ARBA00004630"/>
    </source>
</evidence>
<dbReference type="Pfam" id="PF10601">
    <property type="entry name" value="zf-LITAF-like"/>
    <property type="match status" value="1"/>
</dbReference>
<accession>A0A4D9E8J0</accession>
<dbReference type="GO" id="GO:0098560">
    <property type="term" value="C:cytoplasmic side of late endosome membrane"/>
    <property type="evidence" value="ECO:0007669"/>
    <property type="project" value="TreeGrafter"/>
</dbReference>
<evidence type="ECO:0000313" key="10">
    <source>
        <dbReference type="EMBL" id="TFK07431.1"/>
    </source>
</evidence>